<dbReference type="SUPFAM" id="SSF52833">
    <property type="entry name" value="Thioredoxin-like"/>
    <property type="match status" value="1"/>
</dbReference>
<protein>
    <submittedName>
        <fullName evidence="2">NrdH-redoxin</fullName>
    </submittedName>
</protein>
<dbReference type="InterPro" id="IPR014025">
    <property type="entry name" value="Glutaredoxin_subgr"/>
</dbReference>
<gene>
    <name evidence="2" type="ORF">cpu_09250</name>
</gene>
<evidence type="ECO:0000259" key="1">
    <source>
        <dbReference type="PROSITE" id="PS50404"/>
    </source>
</evidence>
<reference evidence="3" key="1">
    <citation type="submission" date="2016-12" db="EMBL/GenBank/DDBJ databases">
        <title>Draft Genome Sequences od Carboxydothermus pertinax and islandicus, Hydrogenogenic Carboxydotrophic Bacteria.</title>
        <authorList>
            <person name="Fukuyama Y."/>
            <person name="Ohmae K."/>
            <person name="Yoneda Y."/>
            <person name="Yoshida T."/>
            <person name="Sako Y."/>
        </authorList>
    </citation>
    <scope>NUCLEOTIDE SEQUENCE [LARGE SCALE GENOMIC DNA]</scope>
    <source>
        <strain evidence="3">Ug1</strain>
    </source>
</reference>
<dbReference type="RefSeq" id="WP_075858902.1">
    <property type="nucleotide sequence ID" value="NZ_BDJK01000013.1"/>
</dbReference>
<evidence type="ECO:0000313" key="2">
    <source>
        <dbReference type="EMBL" id="GAV22415.1"/>
    </source>
</evidence>
<feature type="domain" description="GST N-terminal" evidence="1">
    <location>
        <begin position="2"/>
        <end position="79"/>
    </location>
</feature>
<dbReference type="CDD" id="cd02976">
    <property type="entry name" value="NrdH"/>
    <property type="match status" value="1"/>
</dbReference>
<accession>A0A1L8CU07</accession>
<dbReference type="PANTHER" id="PTHR34386:SF1">
    <property type="entry name" value="GLUTAREDOXIN-LIKE PROTEIN NRDH"/>
    <property type="match status" value="1"/>
</dbReference>
<dbReference type="PROSITE" id="PS51354">
    <property type="entry name" value="GLUTAREDOXIN_2"/>
    <property type="match status" value="1"/>
</dbReference>
<dbReference type="STRING" id="870242.cpu_09250"/>
<dbReference type="InterPro" id="IPR002109">
    <property type="entry name" value="Glutaredoxin"/>
</dbReference>
<dbReference type="Pfam" id="PF00462">
    <property type="entry name" value="Glutaredoxin"/>
    <property type="match status" value="1"/>
</dbReference>
<dbReference type="OrthoDB" id="9795531at2"/>
<dbReference type="InterPro" id="IPR051548">
    <property type="entry name" value="Grx-like_ET"/>
</dbReference>
<organism evidence="2 3">
    <name type="scientific">Carboxydothermus pertinax</name>
    <dbReference type="NCBI Taxonomy" id="870242"/>
    <lineage>
        <taxon>Bacteria</taxon>
        <taxon>Bacillati</taxon>
        <taxon>Bacillota</taxon>
        <taxon>Clostridia</taxon>
        <taxon>Thermoanaerobacterales</taxon>
        <taxon>Thermoanaerobacteraceae</taxon>
        <taxon>Carboxydothermus</taxon>
    </lineage>
</organism>
<dbReference type="PRINTS" id="PR00160">
    <property type="entry name" value="GLUTAREDOXIN"/>
</dbReference>
<dbReference type="GO" id="GO:0045454">
    <property type="term" value="P:cell redox homeostasis"/>
    <property type="evidence" value="ECO:0007669"/>
    <property type="project" value="TreeGrafter"/>
</dbReference>
<name>A0A1L8CU07_9THEO</name>
<dbReference type="PANTHER" id="PTHR34386">
    <property type="entry name" value="GLUTAREDOXIN"/>
    <property type="match status" value="1"/>
</dbReference>
<dbReference type="Gene3D" id="3.40.30.10">
    <property type="entry name" value="Glutaredoxin"/>
    <property type="match status" value="1"/>
</dbReference>
<dbReference type="EMBL" id="BDJK01000013">
    <property type="protein sequence ID" value="GAV22415.1"/>
    <property type="molecule type" value="Genomic_DNA"/>
</dbReference>
<comment type="caution">
    <text evidence="2">The sequence shown here is derived from an EMBL/GenBank/DDBJ whole genome shotgun (WGS) entry which is preliminary data.</text>
</comment>
<dbReference type="AlphaFoldDB" id="A0A1L8CU07"/>
<dbReference type="PROSITE" id="PS50404">
    <property type="entry name" value="GST_NTER"/>
    <property type="match status" value="1"/>
</dbReference>
<evidence type="ECO:0000313" key="3">
    <source>
        <dbReference type="Proteomes" id="UP000187485"/>
    </source>
</evidence>
<proteinExistence type="predicted"/>
<sequence length="79" mass="9344">MAKIEFFSTPTCPYCRMVRKFLNENGFPYIEYDITTDLDAFEKMFKTTGYTTVPTLIINDQEVIIGFDEEKIRKVMQKK</sequence>
<dbReference type="Proteomes" id="UP000187485">
    <property type="component" value="Unassembled WGS sequence"/>
</dbReference>
<keyword evidence="3" id="KW-1185">Reference proteome</keyword>
<dbReference type="GO" id="GO:0009055">
    <property type="term" value="F:electron transfer activity"/>
    <property type="evidence" value="ECO:0007669"/>
    <property type="project" value="TreeGrafter"/>
</dbReference>
<dbReference type="InterPro" id="IPR004045">
    <property type="entry name" value="Glutathione_S-Trfase_N"/>
</dbReference>
<dbReference type="InterPro" id="IPR036249">
    <property type="entry name" value="Thioredoxin-like_sf"/>
</dbReference>